<protein>
    <submittedName>
        <fullName evidence="2">Uncharacterized protein</fullName>
    </submittedName>
</protein>
<dbReference type="Proteomes" id="UP000028837">
    <property type="component" value="Unassembled WGS sequence"/>
</dbReference>
<feature type="region of interest" description="Disordered" evidence="1">
    <location>
        <begin position="153"/>
        <end position="176"/>
    </location>
</feature>
<dbReference type="VEuPathDB" id="ToxoDB:TGDOM2_401560"/>
<dbReference type="AlphaFoldDB" id="A0A086JAU9"/>
<gene>
    <name evidence="2" type="ORF">TGDOM2_401560</name>
</gene>
<sequence length="351" mass="39453">MSFGVPESATGGADGFSWFRIVRFRRTSALCSSTTSRSPLIGLVAQWGIPYCIYQRQKTTPFSVAVSFFPPDILTPSTSKGVPSVPSHSSSYEPNSGILVNWSHIQYPVVHVTTTSSFLKNENCDVACYNHLPELCKTWPHLFRDRLAMTRKTPRERSDTVEYSRNPEATGAKTCPDGSLYTRSHFSHPIQFTKLDASSARQAWLAESPPTNSSPAEDPPDAMTGTALGTRGVTSRRRHIHRMTRSRRYDNSTFFPVARVLLAATILAARKRGLAETDHIPREQAEGRRQAYTKDRLKPVAAANTKRRRKVVAHAERQSENGQKGRWRTEMYDARKQSKHLLKSKFSQEAL</sequence>
<reference evidence="2 3" key="1">
    <citation type="submission" date="2014-02" db="EMBL/GenBank/DDBJ databases">
        <authorList>
            <person name="Sibley D."/>
            <person name="Venepally P."/>
            <person name="Karamycheva S."/>
            <person name="Hadjithomas M."/>
            <person name="Khan A."/>
            <person name="Brunk B."/>
            <person name="Roos D."/>
            <person name="Caler E."/>
            <person name="Lorenzi H."/>
        </authorList>
    </citation>
    <scope>NUCLEOTIDE SEQUENCE [LARGE SCALE GENOMIC DNA]</scope>
    <source>
        <strain evidence="2 3">GAB2-2007-GAL-DOM2</strain>
    </source>
</reference>
<name>A0A086JAU9_TOXGO</name>
<evidence type="ECO:0000313" key="3">
    <source>
        <dbReference type="Proteomes" id="UP000028837"/>
    </source>
</evidence>
<comment type="caution">
    <text evidence="2">The sequence shown here is derived from an EMBL/GenBank/DDBJ whole genome shotgun (WGS) entry which is preliminary data.</text>
</comment>
<feature type="region of interest" description="Disordered" evidence="1">
    <location>
        <begin position="301"/>
        <end position="330"/>
    </location>
</feature>
<organism evidence="2 3">
    <name type="scientific">Toxoplasma gondii GAB2-2007-GAL-DOM2</name>
    <dbReference type="NCBI Taxonomy" id="1130820"/>
    <lineage>
        <taxon>Eukaryota</taxon>
        <taxon>Sar</taxon>
        <taxon>Alveolata</taxon>
        <taxon>Apicomplexa</taxon>
        <taxon>Conoidasida</taxon>
        <taxon>Coccidia</taxon>
        <taxon>Eucoccidiorida</taxon>
        <taxon>Eimeriorina</taxon>
        <taxon>Sarcocystidae</taxon>
        <taxon>Toxoplasma</taxon>
    </lineage>
</organism>
<evidence type="ECO:0000313" key="2">
    <source>
        <dbReference type="EMBL" id="KFG29267.1"/>
    </source>
</evidence>
<feature type="compositionally biased region" description="Basic and acidic residues" evidence="1">
    <location>
        <begin position="153"/>
        <end position="162"/>
    </location>
</feature>
<evidence type="ECO:0000256" key="1">
    <source>
        <dbReference type="SAM" id="MobiDB-lite"/>
    </source>
</evidence>
<accession>A0A086JAU9</accession>
<feature type="region of interest" description="Disordered" evidence="1">
    <location>
        <begin position="201"/>
        <end position="236"/>
    </location>
</feature>
<dbReference type="EMBL" id="AHZU02001759">
    <property type="protein sequence ID" value="KFG29267.1"/>
    <property type="molecule type" value="Genomic_DNA"/>
</dbReference>
<proteinExistence type="predicted"/>